<keyword evidence="1" id="KW-0732">Signal</keyword>
<gene>
    <name evidence="3" type="primary">CSON010752</name>
</gene>
<protein>
    <submittedName>
        <fullName evidence="3">CSON010752 protein</fullName>
    </submittedName>
</protein>
<dbReference type="PANTHER" id="PTHR11177">
    <property type="entry name" value="CHITINASE"/>
    <property type="match status" value="1"/>
</dbReference>
<dbReference type="SUPFAM" id="SSF51445">
    <property type="entry name" value="(Trans)glycosidases"/>
    <property type="match status" value="1"/>
</dbReference>
<dbReference type="GO" id="GO:0008061">
    <property type="term" value="F:chitin binding"/>
    <property type="evidence" value="ECO:0007669"/>
    <property type="project" value="InterPro"/>
</dbReference>
<dbReference type="Gene3D" id="3.10.50.10">
    <property type="match status" value="1"/>
</dbReference>
<dbReference type="InterPro" id="IPR017853">
    <property type="entry name" value="GH"/>
</dbReference>
<dbReference type="GO" id="GO:0005576">
    <property type="term" value="C:extracellular region"/>
    <property type="evidence" value="ECO:0007669"/>
    <property type="project" value="TreeGrafter"/>
</dbReference>
<dbReference type="InterPro" id="IPR050314">
    <property type="entry name" value="Glycosyl_Hydrlase_18"/>
</dbReference>
<dbReference type="InterPro" id="IPR029070">
    <property type="entry name" value="Chitinase_insertion_sf"/>
</dbReference>
<evidence type="ECO:0000256" key="1">
    <source>
        <dbReference type="ARBA" id="ARBA00022729"/>
    </source>
</evidence>
<dbReference type="PROSITE" id="PS51910">
    <property type="entry name" value="GH18_2"/>
    <property type="match status" value="1"/>
</dbReference>
<dbReference type="Pfam" id="PF00704">
    <property type="entry name" value="Glyco_hydro_18"/>
    <property type="match status" value="1"/>
</dbReference>
<evidence type="ECO:0000313" key="3">
    <source>
        <dbReference type="EMBL" id="SSX24371.1"/>
    </source>
</evidence>
<dbReference type="Gene3D" id="3.20.20.80">
    <property type="entry name" value="Glycosidases"/>
    <property type="match status" value="1"/>
</dbReference>
<feature type="domain" description="GH18" evidence="2">
    <location>
        <begin position="5"/>
        <end position="408"/>
    </location>
</feature>
<dbReference type="EMBL" id="UFQT01000445">
    <property type="protein sequence ID" value="SSX24371.1"/>
    <property type="molecule type" value="Genomic_DNA"/>
</dbReference>
<proteinExistence type="predicted"/>
<sequence>MTKSHCIIGFLGSDSIHKNDQFKFPFEKIEPAVSTLTHILYGPAFLSSSNSLTPPHPDDIDSNNKEGTYRKVTALKKLNPQLKVLLSVGRRDYDETRTEQYVNFLANEKARAGFIEDALQIVKKYGFDGIDLAWEFPRYRKNPIMSFISSVLGGENVVKSNFSIFVRELKEKFGDLIVTVTALPNQKYIEDFYDVPAIQPFVQYIIVSTYDYCTPKDNPLTADFSAPLYTPKNRKQSVDVSVSKWRSAGVQDNKLVIGLPTFGRSWVLGDNMVTFKSVKVENQEPPFNANGPTPPGKRTGVEGQVALVGARERLSNPSNVHLVGSDAPLQEFTNHAYEHGTYAINTNISGGDFISYETPESATCKAEYVQKKGLAGIALFNIELDDYNGEKYVVKYPLLNAVSKQFRL</sequence>
<dbReference type="VEuPathDB" id="VectorBase:CSON010752"/>
<name>A0A336M4T6_CULSO</name>
<dbReference type="AlphaFoldDB" id="A0A336M4T6"/>
<dbReference type="InterPro" id="IPR001223">
    <property type="entry name" value="Glyco_hydro18_cat"/>
</dbReference>
<organism evidence="3">
    <name type="scientific">Culicoides sonorensis</name>
    <name type="common">Biting midge</name>
    <dbReference type="NCBI Taxonomy" id="179676"/>
    <lineage>
        <taxon>Eukaryota</taxon>
        <taxon>Metazoa</taxon>
        <taxon>Ecdysozoa</taxon>
        <taxon>Arthropoda</taxon>
        <taxon>Hexapoda</taxon>
        <taxon>Insecta</taxon>
        <taxon>Pterygota</taxon>
        <taxon>Neoptera</taxon>
        <taxon>Endopterygota</taxon>
        <taxon>Diptera</taxon>
        <taxon>Nematocera</taxon>
        <taxon>Chironomoidea</taxon>
        <taxon>Ceratopogonidae</taxon>
        <taxon>Ceratopogoninae</taxon>
        <taxon>Culicoides</taxon>
        <taxon>Monoculicoides</taxon>
    </lineage>
</organism>
<dbReference type="GO" id="GO:0004568">
    <property type="term" value="F:chitinase activity"/>
    <property type="evidence" value="ECO:0007669"/>
    <property type="project" value="TreeGrafter"/>
</dbReference>
<accession>A0A336M4T6</accession>
<reference evidence="3" key="1">
    <citation type="submission" date="2018-07" db="EMBL/GenBank/DDBJ databases">
        <authorList>
            <person name="Quirk P.G."/>
            <person name="Krulwich T.A."/>
        </authorList>
    </citation>
    <scope>NUCLEOTIDE SEQUENCE</scope>
</reference>
<dbReference type="InterPro" id="IPR011583">
    <property type="entry name" value="Chitinase_II/V-like_cat"/>
</dbReference>
<dbReference type="PANTHER" id="PTHR11177:SF235">
    <property type="entry name" value="CHITINASE-LIKE PROTEIN IDGF1-RELATED"/>
    <property type="match status" value="1"/>
</dbReference>
<dbReference type="GO" id="GO:0006032">
    <property type="term" value="P:chitin catabolic process"/>
    <property type="evidence" value="ECO:0007669"/>
    <property type="project" value="TreeGrafter"/>
</dbReference>
<evidence type="ECO:0000259" key="2">
    <source>
        <dbReference type="PROSITE" id="PS51910"/>
    </source>
</evidence>
<dbReference type="GO" id="GO:0005975">
    <property type="term" value="P:carbohydrate metabolic process"/>
    <property type="evidence" value="ECO:0007669"/>
    <property type="project" value="InterPro"/>
</dbReference>
<dbReference type="SMART" id="SM00636">
    <property type="entry name" value="Glyco_18"/>
    <property type="match status" value="1"/>
</dbReference>
<dbReference type="OMA" id="KYTACTH"/>